<dbReference type="Gene3D" id="1.20.1740.10">
    <property type="entry name" value="Amino acid/polyamine transporter I"/>
    <property type="match status" value="1"/>
</dbReference>
<organism evidence="8 9">
    <name type="scientific">Penicillium patulum</name>
    <name type="common">Penicillium griseofulvum</name>
    <dbReference type="NCBI Taxonomy" id="5078"/>
    <lineage>
        <taxon>Eukaryota</taxon>
        <taxon>Fungi</taxon>
        <taxon>Dikarya</taxon>
        <taxon>Ascomycota</taxon>
        <taxon>Pezizomycotina</taxon>
        <taxon>Eurotiomycetes</taxon>
        <taxon>Eurotiomycetidae</taxon>
        <taxon>Eurotiales</taxon>
        <taxon>Aspergillaceae</taxon>
        <taxon>Penicillium</taxon>
    </lineage>
</organism>
<comment type="subcellular location">
    <subcellularLocation>
        <location evidence="1">Membrane</location>
        <topology evidence="1">Multi-pass membrane protein</topology>
    </subcellularLocation>
</comment>
<feature type="region of interest" description="Disordered" evidence="6">
    <location>
        <begin position="524"/>
        <end position="548"/>
    </location>
</feature>
<feature type="transmembrane region" description="Helical" evidence="7">
    <location>
        <begin position="275"/>
        <end position="298"/>
    </location>
</feature>
<dbReference type="GO" id="GO:0006865">
    <property type="term" value="P:amino acid transport"/>
    <property type="evidence" value="ECO:0007669"/>
    <property type="project" value="InterPro"/>
</dbReference>
<evidence type="ECO:0000256" key="4">
    <source>
        <dbReference type="ARBA" id="ARBA00022989"/>
    </source>
</evidence>
<evidence type="ECO:0000256" key="6">
    <source>
        <dbReference type="SAM" id="MobiDB-lite"/>
    </source>
</evidence>
<feature type="transmembrane region" description="Helical" evidence="7">
    <location>
        <begin position="121"/>
        <end position="145"/>
    </location>
</feature>
<feature type="transmembrane region" description="Helical" evidence="7">
    <location>
        <begin position="75"/>
        <end position="95"/>
    </location>
</feature>
<dbReference type="OrthoDB" id="3900342at2759"/>
<dbReference type="PIRSF" id="PIRSF006060">
    <property type="entry name" value="AA_transporter"/>
    <property type="match status" value="1"/>
</dbReference>
<dbReference type="STRING" id="5078.A0A135LTH5"/>
<dbReference type="Pfam" id="PF13520">
    <property type="entry name" value="AA_permease_2"/>
    <property type="match status" value="1"/>
</dbReference>
<feature type="transmembrane region" description="Helical" evidence="7">
    <location>
        <begin position="196"/>
        <end position="214"/>
    </location>
</feature>
<feature type="transmembrane region" description="Helical" evidence="7">
    <location>
        <begin position="406"/>
        <end position="428"/>
    </location>
</feature>
<sequence>MVVAEKQTAQVGEARPRNSTELDTVRQEAALGHKQELVRNFGLWSVTSLGIVIANSWAATGGTIVTALMNGGPMALLYGLILVSTFYTAISASLAELASSMPSAGGVYYWSTVLSGKHGRVVGFFTGYLNACAWLLSASSMSSMLGNEAVAMYLLRHSDVTWQSWQVFIVFQIVNWTCCAIVCLGNRFIPLINRVALILSMTGLFATIVVLAAMPKTHANSSQVWTQYYNMTGGWSDGVCFMTGLLNAAFAVGVPDCISHLSEEVPKPQVKVPQGIMIQMLTAFTTSFIYLIALFYSIQDIDAVFNTNVGYFPTAEIYRQATGSTTGAIGLIAVLFLATFPTLIGTLVTGGRMWWSLARDNATPFSSYFAQVHPKLNCPVRATVAMSALVTCIGCIYVGSTTAFQALISSFIVLSTLSYFGAILPHVLTGRRNIVPGPFYMGKNLGMVVNVVSLVYIIVTVIFFCFPFVMPATVQNMNYTSVITVGLMTLTALWWFVRGKTEYRGPHFSFEAAKHLTSVEAAKESGSPAIVPMEKSTTTDTDEHGRVE</sequence>
<dbReference type="GO" id="GO:0022857">
    <property type="term" value="F:transmembrane transporter activity"/>
    <property type="evidence" value="ECO:0007669"/>
    <property type="project" value="InterPro"/>
</dbReference>
<accession>A0A135LTH5</accession>
<evidence type="ECO:0000313" key="9">
    <source>
        <dbReference type="Proteomes" id="UP000070168"/>
    </source>
</evidence>
<keyword evidence="5 7" id="KW-0472">Membrane</keyword>
<evidence type="ECO:0000256" key="7">
    <source>
        <dbReference type="SAM" id="Phobius"/>
    </source>
</evidence>
<dbReference type="GeneID" id="63711582"/>
<evidence type="ECO:0000256" key="2">
    <source>
        <dbReference type="ARBA" id="ARBA00022448"/>
    </source>
</evidence>
<keyword evidence="9" id="KW-1185">Reference proteome</keyword>
<dbReference type="InterPro" id="IPR002293">
    <property type="entry name" value="AA/rel_permease1"/>
</dbReference>
<evidence type="ECO:0000256" key="5">
    <source>
        <dbReference type="ARBA" id="ARBA00023136"/>
    </source>
</evidence>
<feature type="transmembrane region" description="Helical" evidence="7">
    <location>
        <begin position="448"/>
        <end position="470"/>
    </location>
</feature>
<dbReference type="RefSeq" id="XP_040650820.1">
    <property type="nucleotide sequence ID" value="XM_040796282.1"/>
</dbReference>
<dbReference type="PROSITE" id="PS00218">
    <property type="entry name" value="AMINO_ACID_PERMEASE_1"/>
    <property type="match status" value="1"/>
</dbReference>
<protein>
    <submittedName>
        <fullName evidence="8">Amino acid/polyamine transporter I</fullName>
    </submittedName>
</protein>
<feature type="transmembrane region" description="Helical" evidence="7">
    <location>
        <begin position="165"/>
        <end position="184"/>
    </location>
</feature>
<keyword evidence="3 7" id="KW-0812">Transmembrane</keyword>
<feature type="transmembrane region" description="Helical" evidence="7">
    <location>
        <begin position="328"/>
        <end position="349"/>
    </location>
</feature>
<dbReference type="EMBL" id="LHQR01000026">
    <property type="protein sequence ID" value="KXG52284.1"/>
    <property type="molecule type" value="Genomic_DNA"/>
</dbReference>
<evidence type="ECO:0000256" key="1">
    <source>
        <dbReference type="ARBA" id="ARBA00004141"/>
    </source>
</evidence>
<dbReference type="OMA" id="SACATGI"/>
<reference evidence="8 9" key="1">
    <citation type="journal article" date="2016" name="BMC Genomics">
        <title>Genome sequencing and secondary metabolism of the postharvest pathogen Penicillium griseofulvum.</title>
        <authorList>
            <person name="Banani H."/>
            <person name="Marcet-Houben M."/>
            <person name="Ballester A.R."/>
            <person name="Abbruscato P."/>
            <person name="Gonzalez-Candelas L."/>
            <person name="Gabaldon T."/>
            <person name="Spadaro D."/>
        </authorList>
    </citation>
    <scope>NUCLEOTIDE SEQUENCE [LARGE SCALE GENOMIC DNA]</scope>
    <source>
        <strain evidence="8 9">PG3</strain>
    </source>
</reference>
<dbReference type="PANTHER" id="PTHR45649:SF15">
    <property type="entry name" value="CHOLINE TRANSPORTER (EUROFUNG)"/>
    <property type="match status" value="1"/>
</dbReference>
<dbReference type="Proteomes" id="UP000070168">
    <property type="component" value="Unassembled WGS sequence"/>
</dbReference>
<feature type="transmembrane region" description="Helical" evidence="7">
    <location>
        <begin position="476"/>
        <end position="497"/>
    </location>
</feature>
<dbReference type="PANTHER" id="PTHR45649">
    <property type="entry name" value="AMINO-ACID PERMEASE BAT1"/>
    <property type="match status" value="1"/>
</dbReference>
<name>A0A135LTH5_PENPA</name>
<keyword evidence="2" id="KW-0813">Transport</keyword>
<dbReference type="InterPro" id="IPR004840">
    <property type="entry name" value="Amino_acid_permease_CS"/>
</dbReference>
<comment type="caution">
    <text evidence="8">The sequence shown here is derived from an EMBL/GenBank/DDBJ whole genome shotgun (WGS) entry which is preliminary data.</text>
</comment>
<evidence type="ECO:0000256" key="3">
    <source>
        <dbReference type="ARBA" id="ARBA00022692"/>
    </source>
</evidence>
<feature type="transmembrane region" description="Helical" evidence="7">
    <location>
        <begin position="41"/>
        <end position="69"/>
    </location>
</feature>
<gene>
    <name evidence="8" type="ORF">PGRI_085680</name>
</gene>
<evidence type="ECO:0000313" key="8">
    <source>
        <dbReference type="EMBL" id="KXG52284.1"/>
    </source>
</evidence>
<dbReference type="GO" id="GO:0016020">
    <property type="term" value="C:membrane"/>
    <property type="evidence" value="ECO:0007669"/>
    <property type="project" value="UniProtKB-SubCell"/>
</dbReference>
<keyword evidence="4 7" id="KW-1133">Transmembrane helix</keyword>
<dbReference type="AlphaFoldDB" id="A0A135LTH5"/>
<proteinExistence type="predicted"/>